<dbReference type="Pfam" id="PF00078">
    <property type="entry name" value="RVT_1"/>
    <property type="match status" value="1"/>
</dbReference>
<accession>A0AAD8WC12</accession>
<name>A0AAD8WC12_LOLMU</name>
<proteinExistence type="predicted"/>
<dbReference type="SUPFAM" id="SSF56672">
    <property type="entry name" value="DNA/RNA polymerases"/>
    <property type="match status" value="1"/>
</dbReference>
<organism evidence="3 4">
    <name type="scientific">Lolium multiflorum</name>
    <name type="common">Italian ryegrass</name>
    <name type="synonym">Lolium perenne subsp. multiflorum</name>
    <dbReference type="NCBI Taxonomy" id="4521"/>
    <lineage>
        <taxon>Eukaryota</taxon>
        <taxon>Viridiplantae</taxon>
        <taxon>Streptophyta</taxon>
        <taxon>Embryophyta</taxon>
        <taxon>Tracheophyta</taxon>
        <taxon>Spermatophyta</taxon>
        <taxon>Magnoliopsida</taxon>
        <taxon>Liliopsida</taxon>
        <taxon>Poales</taxon>
        <taxon>Poaceae</taxon>
        <taxon>BOP clade</taxon>
        <taxon>Pooideae</taxon>
        <taxon>Poodae</taxon>
        <taxon>Poeae</taxon>
        <taxon>Poeae Chloroplast Group 2 (Poeae type)</taxon>
        <taxon>Loliodinae</taxon>
        <taxon>Loliinae</taxon>
        <taxon>Lolium</taxon>
    </lineage>
</organism>
<dbReference type="SUPFAM" id="SSF53098">
    <property type="entry name" value="Ribonuclease H-like"/>
    <property type="match status" value="1"/>
</dbReference>
<dbReference type="InterPro" id="IPR036397">
    <property type="entry name" value="RNaseH_sf"/>
</dbReference>
<dbReference type="InterPro" id="IPR001584">
    <property type="entry name" value="Integrase_cat-core"/>
</dbReference>
<sequence>MELAEHALNVDPKAKPVQQSMGRFSEPKRKAIGEEVNRLRKAGFIRELKEAEWVANPVMVPKKDTIALRMCIDYTSLNKHCPKDHFPLPRIDQIVDSTAGCDRLSFLDAYSGYNQIKLKEEDQELTAFITTHGVFCYNVMTFGLKNAGATYQRCMQACLGEQIGRNIEVYIDDIKGITCRFGMPHSIVTDNGTNFDSKKFRKFCRDGGIKLKFASVAHPQTNGQVERINGLIGDGLKKCLTGAAGAWVEELPFVLWILRTTPNRSTQYTPFFLVYGAEAVLPADVRFEAPRVTAYTEATSNSALQDVVDLLDEARDIALARTTVYQQALRNYRSRRIRSRSFNVGDMVLRLKQERPSKLESPWEGPFIITKVIPGGAYRLKNPTSGKDVENPWNVAHLRRFYA</sequence>
<dbReference type="Gene3D" id="3.10.10.10">
    <property type="entry name" value="HIV Type 1 Reverse Transcriptase, subunit A, domain 1"/>
    <property type="match status" value="1"/>
</dbReference>
<dbReference type="InterPro" id="IPR043502">
    <property type="entry name" value="DNA/RNA_pol_sf"/>
</dbReference>
<evidence type="ECO:0000313" key="3">
    <source>
        <dbReference type="EMBL" id="KAK1650718.1"/>
    </source>
</evidence>
<keyword evidence="4" id="KW-1185">Reference proteome</keyword>
<reference evidence="3" key="1">
    <citation type="submission" date="2023-07" db="EMBL/GenBank/DDBJ databases">
        <title>A chromosome-level genome assembly of Lolium multiflorum.</title>
        <authorList>
            <person name="Chen Y."/>
            <person name="Copetti D."/>
            <person name="Kolliker R."/>
            <person name="Studer B."/>
        </authorList>
    </citation>
    <scope>NUCLEOTIDE SEQUENCE</scope>
    <source>
        <strain evidence="3">02402/16</strain>
        <tissue evidence="3">Leaf</tissue>
    </source>
</reference>
<comment type="caution">
    <text evidence="3">The sequence shown here is derived from an EMBL/GenBank/DDBJ whole genome shotgun (WGS) entry which is preliminary data.</text>
</comment>
<dbReference type="InterPro" id="IPR050951">
    <property type="entry name" value="Retrovirus_Pol_polyprotein"/>
</dbReference>
<dbReference type="CDD" id="cd01647">
    <property type="entry name" value="RT_LTR"/>
    <property type="match status" value="1"/>
</dbReference>
<gene>
    <name evidence="3" type="ORF">QYE76_068523</name>
</gene>
<feature type="domain" description="Integrase catalytic" evidence="2">
    <location>
        <begin position="182"/>
        <end position="278"/>
    </location>
</feature>
<dbReference type="Gene3D" id="3.30.420.10">
    <property type="entry name" value="Ribonuclease H-like superfamily/Ribonuclease H"/>
    <property type="match status" value="1"/>
</dbReference>
<evidence type="ECO:0000256" key="1">
    <source>
        <dbReference type="SAM" id="MobiDB-lite"/>
    </source>
</evidence>
<dbReference type="GO" id="GO:0015074">
    <property type="term" value="P:DNA integration"/>
    <property type="evidence" value="ECO:0007669"/>
    <property type="project" value="InterPro"/>
</dbReference>
<dbReference type="Proteomes" id="UP001231189">
    <property type="component" value="Unassembled WGS sequence"/>
</dbReference>
<dbReference type="InterPro" id="IPR000477">
    <property type="entry name" value="RT_dom"/>
</dbReference>
<dbReference type="AlphaFoldDB" id="A0AAD8WC12"/>
<dbReference type="PANTHER" id="PTHR37984:SF5">
    <property type="entry name" value="PROTEIN NYNRIN-LIKE"/>
    <property type="match status" value="1"/>
</dbReference>
<dbReference type="GO" id="GO:0003676">
    <property type="term" value="F:nucleic acid binding"/>
    <property type="evidence" value="ECO:0007669"/>
    <property type="project" value="InterPro"/>
</dbReference>
<evidence type="ECO:0000259" key="2">
    <source>
        <dbReference type="PROSITE" id="PS50994"/>
    </source>
</evidence>
<dbReference type="PROSITE" id="PS50994">
    <property type="entry name" value="INTEGRASE"/>
    <property type="match status" value="1"/>
</dbReference>
<dbReference type="PANTHER" id="PTHR37984">
    <property type="entry name" value="PROTEIN CBG26694"/>
    <property type="match status" value="1"/>
</dbReference>
<dbReference type="InterPro" id="IPR012337">
    <property type="entry name" value="RNaseH-like_sf"/>
</dbReference>
<feature type="region of interest" description="Disordered" evidence="1">
    <location>
        <begin position="1"/>
        <end position="23"/>
    </location>
</feature>
<protein>
    <recommendedName>
        <fullName evidence="2">Integrase catalytic domain-containing protein</fullName>
    </recommendedName>
</protein>
<dbReference type="EMBL" id="JAUUTY010000004">
    <property type="protein sequence ID" value="KAK1650718.1"/>
    <property type="molecule type" value="Genomic_DNA"/>
</dbReference>
<evidence type="ECO:0000313" key="4">
    <source>
        <dbReference type="Proteomes" id="UP001231189"/>
    </source>
</evidence>